<keyword evidence="3" id="KW-1185">Reference proteome</keyword>
<dbReference type="AlphaFoldDB" id="A0A9N9RQI9"/>
<name>A0A9N9RQI9_9DIPT</name>
<evidence type="ECO:0000313" key="3">
    <source>
        <dbReference type="Proteomes" id="UP001153620"/>
    </source>
</evidence>
<proteinExistence type="predicted"/>
<accession>A0A9N9RQI9</accession>
<reference evidence="2" key="2">
    <citation type="submission" date="2022-10" db="EMBL/GenBank/DDBJ databases">
        <authorList>
            <consortium name="ENA_rothamsted_submissions"/>
            <consortium name="culmorum"/>
            <person name="King R."/>
        </authorList>
    </citation>
    <scope>NUCLEOTIDE SEQUENCE</scope>
</reference>
<gene>
    <name evidence="2" type="ORF">CHIRRI_LOCUS3538</name>
</gene>
<keyword evidence="1" id="KW-0732">Signal</keyword>
<protein>
    <submittedName>
        <fullName evidence="2">Uncharacterized protein</fullName>
    </submittedName>
</protein>
<organism evidence="2 3">
    <name type="scientific">Chironomus riparius</name>
    <dbReference type="NCBI Taxonomy" id="315576"/>
    <lineage>
        <taxon>Eukaryota</taxon>
        <taxon>Metazoa</taxon>
        <taxon>Ecdysozoa</taxon>
        <taxon>Arthropoda</taxon>
        <taxon>Hexapoda</taxon>
        <taxon>Insecta</taxon>
        <taxon>Pterygota</taxon>
        <taxon>Neoptera</taxon>
        <taxon>Endopterygota</taxon>
        <taxon>Diptera</taxon>
        <taxon>Nematocera</taxon>
        <taxon>Chironomoidea</taxon>
        <taxon>Chironomidae</taxon>
        <taxon>Chironominae</taxon>
        <taxon>Chironomus</taxon>
    </lineage>
</organism>
<dbReference type="EMBL" id="OU895877">
    <property type="protein sequence ID" value="CAG9800598.1"/>
    <property type="molecule type" value="Genomic_DNA"/>
</dbReference>
<dbReference type="Proteomes" id="UP001153620">
    <property type="component" value="Chromosome 1"/>
</dbReference>
<feature type="chain" id="PRO_5040480461" evidence="1">
    <location>
        <begin position="20"/>
        <end position="209"/>
    </location>
</feature>
<sequence>MKKFLILLSILISTTIVIGSEKADDLLSDKMQYPEELDKVNEDEKQLVKRQAYRRPTVIFDLFSSFLQQPSYNYQQNYNQQRQFYRPQQTFLQSPQFGGHQTNNYNQQRPQYNNYQQNQYQPFNFIDHLNKLPRNSETFGYYLDPYHGRRLPENERHLWGPSESYRESLRGRRAIFYYRGYQHFVSKIAFNPHRGVKMYVVNVGNIPGI</sequence>
<evidence type="ECO:0000313" key="2">
    <source>
        <dbReference type="EMBL" id="CAG9800598.1"/>
    </source>
</evidence>
<reference evidence="2" key="1">
    <citation type="submission" date="2022-01" db="EMBL/GenBank/DDBJ databases">
        <authorList>
            <person name="King R."/>
        </authorList>
    </citation>
    <scope>NUCLEOTIDE SEQUENCE</scope>
</reference>
<evidence type="ECO:0000256" key="1">
    <source>
        <dbReference type="SAM" id="SignalP"/>
    </source>
</evidence>
<feature type="signal peptide" evidence="1">
    <location>
        <begin position="1"/>
        <end position="19"/>
    </location>
</feature>